<dbReference type="InterPro" id="IPR036390">
    <property type="entry name" value="WH_DNA-bd_sf"/>
</dbReference>
<name>A0ABV7ZTM9_9GAMM</name>
<dbReference type="PANTHER" id="PTHR30126:SF98">
    <property type="entry name" value="HTH-TYPE TRANSCRIPTIONAL ACTIVATOR BAUR"/>
    <property type="match status" value="1"/>
</dbReference>
<dbReference type="PANTHER" id="PTHR30126">
    <property type="entry name" value="HTH-TYPE TRANSCRIPTIONAL REGULATOR"/>
    <property type="match status" value="1"/>
</dbReference>
<evidence type="ECO:0000256" key="1">
    <source>
        <dbReference type="ARBA" id="ARBA00009437"/>
    </source>
</evidence>
<gene>
    <name evidence="6" type="ORF">ACFOOG_03560</name>
</gene>
<evidence type="ECO:0000259" key="5">
    <source>
        <dbReference type="PROSITE" id="PS50931"/>
    </source>
</evidence>
<evidence type="ECO:0000256" key="2">
    <source>
        <dbReference type="ARBA" id="ARBA00023015"/>
    </source>
</evidence>
<dbReference type="Pfam" id="PF03466">
    <property type="entry name" value="LysR_substrate"/>
    <property type="match status" value="1"/>
</dbReference>
<dbReference type="InterPro" id="IPR036388">
    <property type="entry name" value="WH-like_DNA-bd_sf"/>
</dbReference>
<keyword evidence="2" id="KW-0805">Transcription regulation</keyword>
<dbReference type="CDD" id="cd05466">
    <property type="entry name" value="PBP2_LTTR_substrate"/>
    <property type="match status" value="1"/>
</dbReference>
<dbReference type="InterPro" id="IPR005119">
    <property type="entry name" value="LysR_subst-bd"/>
</dbReference>
<reference evidence="7" key="1">
    <citation type="journal article" date="2019" name="Int. J. Syst. Evol. Microbiol.">
        <title>The Global Catalogue of Microorganisms (GCM) 10K type strain sequencing project: providing services to taxonomists for standard genome sequencing and annotation.</title>
        <authorList>
            <consortium name="The Broad Institute Genomics Platform"/>
            <consortium name="The Broad Institute Genome Sequencing Center for Infectious Disease"/>
            <person name="Wu L."/>
            <person name="Ma J."/>
        </authorList>
    </citation>
    <scope>NUCLEOTIDE SEQUENCE [LARGE SCALE GENOMIC DNA]</scope>
    <source>
        <strain evidence="7">IBRC 10765</strain>
    </source>
</reference>
<accession>A0ABV7ZTM9</accession>
<keyword evidence="7" id="KW-1185">Reference proteome</keyword>
<dbReference type="Proteomes" id="UP001595617">
    <property type="component" value="Unassembled WGS sequence"/>
</dbReference>
<sequence>MHRLNYHHLYYFWRVAVLGNLTQAAHELHVSQSALSAQIKQLEHAANTTLFDRVGRRLVLTDAGRRVLAYAEDIFATGEELESFLRQGGHAEIQRVSIGVLTHLSRNFVDSFLGPLLQRSDVQFSLKTQGMTELLQGLSSHEFDLVLTNRAVTTEGQGQAWHTQLVDRQPVAIVGPAEKTIRQPFPTGYADHEWILPSRHTEIRSAFDALCATHQFTPKVKAEVDDMAMMRLIVRDSGAIAVLPPVVVKDEINQGLLAEYQRLSNTFEHFYAIRLPRKFSAAVIAELLKAMPVHRD</sequence>
<dbReference type="Gene3D" id="1.10.10.10">
    <property type="entry name" value="Winged helix-like DNA-binding domain superfamily/Winged helix DNA-binding domain"/>
    <property type="match status" value="1"/>
</dbReference>
<keyword evidence="3" id="KW-0238">DNA-binding</keyword>
<dbReference type="RefSeq" id="WP_380693437.1">
    <property type="nucleotide sequence ID" value="NZ_JBHRYR010000002.1"/>
</dbReference>
<dbReference type="Gene3D" id="3.40.190.290">
    <property type="match status" value="1"/>
</dbReference>
<dbReference type="InterPro" id="IPR000847">
    <property type="entry name" value="LysR_HTH_N"/>
</dbReference>
<evidence type="ECO:0000256" key="3">
    <source>
        <dbReference type="ARBA" id="ARBA00023125"/>
    </source>
</evidence>
<feature type="domain" description="HTH lysR-type" evidence="5">
    <location>
        <begin position="4"/>
        <end position="61"/>
    </location>
</feature>
<comment type="caution">
    <text evidence="6">The sequence shown here is derived from an EMBL/GenBank/DDBJ whole genome shotgun (WGS) entry which is preliminary data.</text>
</comment>
<protein>
    <submittedName>
        <fullName evidence="6">LysR family transcriptional regulator</fullName>
    </submittedName>
</protein>
<evidence type="ECO:0000313" key="6">
    <source>
        <dbReference type="EMBL" id="MFC3851903.1"/>
    </source>
</evidence>
<evidence type="ECO:0000256" key="4">
    <source>
        <dbReference type="ARBA" id="ARBA00023163"/>
    </source>
</evidence>
<dbReference type="Pfam" id="PF00126">
    <property type="entry name" value="HTH_1"/>
    <property type="match status" value="1"/>
</dbReference>
<keyword evidence="4" id="KW-0804">Transcription</keyword>
<dbReference type="SUPFAM" id="SSF46785">
    <property type="entry name" value="Winged helix' DNA-binding domain"/>
    <property type="match status" value="1"/>
</dbReference>
<dbReference type="EMBL" id="JBHRYR010000002">
    <property type="protein sequence ID" value="MFC3851903.1"/>
    <property type="molecule type" value="Genomic_DNA"/>
</dbReference>
<organism evidence="6 7">
    <name type="scientific">Saccharospirillum mangrovi</name>
    <dbReference type="NCBI Taxonomy" id="2161747"/>
    <lineage>
        <taxon>Bacteria</taxon>
        <taxon>Pseudomonadati</taxon>
        <taxon>Pseudomonadota</taxon>
        <taxon>Gammaproteobacteria</taxon>
        <taxon>Oceanospirillales</taxon>
        <taxon>Saccharospirillaceae</taxon>
        <taxon>Saccharospirillum</taxon>
    </lineage>
</organism>
<evidence type="ECO:0000313" key="7">
    <source>
        <dbReference type="Proteomes" id="UP001595617"/>
    </source>
</evidence>
<dbReference type="PROSITE" id="PS50931">
    <property type="entry name" value="HTH_LYSR"/>
    <property type="match status" value="1"/>
</dbReference>
<proteinExistence type="inferred from homology"/>
<comment type="similarity">
    <text evidence="1">Belongs to the LysR transcriptional regulatory family.</text>
</comment>
<dbReference type="SUPFAM" id="SSF53850">
    <property type="entry name" value="Periplasmic binding protein-like II"/>
    <property type="match status" value="1"/>
</dbReference>
<dbReference type="PRINTS" id="PR00039">
    <property type="entry name" value="HTHLYSR"/>
</dbReference>